<proteinExistence type="predicted"/>
<protein>
    <submittedName>
        <fullName evidence="1">Uncharacterized protein</fullName>
    </submittedName>
</protein>
<organism evidence="1">
    <name type="scientific">marine metagenome</name>
    <dbReference type="NCBI Taxonomy" id="408172"/>
    <lineage>
        <taxon>unclassified sequences</taxon>
        <taxon>metagenomes</taxon>
        <taxon>ecological metagenomes</taxon>
    </lineage>
</organism>
<dbReference type="AlphaFoldDB" id="A0A381YA29"/>
<evidence type="ECO:0000313" key="1">
    <source>
        <dbReference type="EMBL" id="SVA73966.1"/>
    </source>
</evidence>
<name>A0A381YA29_9ZZZZ</name>
<accession>A0A381YA29</accession>
<reference evidence="1" key="1">
    <citation type="submission" date="2018-05" db="EMBL/GenBank/DDBJ databases">
        <authorList>
            <person name="Lanie J.A."/>
            <person name="Ng W.-L."/>
            <person name="Kazmierczak K.M."/>
            <person name="Andrzejewski T.M."/>
            <person name="Davidsen T.M."/>
            <person name="Wayne K.J."/>
            <person name="Tettelin H."/>
            <person name="Glass J.I."/>
            <person name="Rusch D."/>
            <person name="Podicherti R."/>
            <person name="Tsui H.-C.T."/>
            <person name="Winkler M.E."/>
        </authorList>
    </citation>
    <scope>NUCLEOTIDE SEQUENCE</scope>
</reference>
<sequence>MSDETKEWWKDLGKELEVDIETLED</sequence>
<gene>
    <name evidence="1" type="ORF">METZ01_LOCUS126820</name>
</gene>
<dbReference type="EMBL" id="UINC01017753">
    <property type="protein sequence ID" value="SVA73966.1"/>
    <property type="molecule type" value="Genomic_DNA"/>
</dbReference>